<sequence length="1183" mass="127777">MSELLWVAVPDGRRPTNRASIRVLVVPRLAEGSIQEFGLGDWPATLADEVVFQLRTRTSLGERVAAGRPRYVARARSEVWSGFFGGDAGLTNAYEARTNPVPDVTSSYDDARTVVATYRAVTRDCADPRTDSGAAIRSALIPLAAHEPEPPPVSTDPPAFATPDFHATVSWLREHPTVLLDLGLVFELVVDVADLDLGTAEAGRQLSIRCTDPPFLRPLVSSPWTRYDLTGADFRPAPEPGSDAGIRHGLLDLSDSVSITDPTAPADPVRWAIATFDVGVAGNLRQAGRELAADPRKQPAMPVLRSTGLALLRPGRRQDFAARVGAAALRSTAAMTDTVLGAEDLVLGYRVDIRRESTPWLSVCERDAAYSIDDIGIGTAESPDGFVREEGHVKALAAVKDADGGLRADEVAFRWTGWNLAVPLPNLRGDTRGPVPDPRRPLPYRFMWRFAVPVGRLPKLRFADLYQLRVRVADLAGGGLRPDEVEDAVADGQAFASATVTYRRHDPIPPPRLRATGPYAPGAAIDRMVVRSDKDLTPEQLHALDPDYPLTETRTLDTPIAPLQLIEQHRVLDDPELSDEETFVLARRAMIAEADGSGLADPAAEGVNATVPKAPGGLADTLSDRSAWTALTPGRPVWPDRRPKTIKLAAHGAGSVPVTMRWTGDGRNDLQVTLGKGEQATVELSSTIVGDFEDHFALTDHLSNQQISPDKTKKGRNPVVCPPARIVVVHAVRRPLATPRWLPPPDTVVERAPGDTTLVLKPVFAAVAAGEGLNTDSTGRLDVAASWTEYEDVGAEAGPGERTVTVEHLHSQSIDRGDPPRMAIRHEFGDTKHRTVTYTLHATTRYREYFKATEPESLFQDSQQQQPVNVPSSVRPPAPVVLGVVPAFAWERTQPGPDRIEHTRRSRRLRVELARPWFVTGEGERLAVVLAPDDTGPAAASDLVSRIGRDPLFATAAVPPRPAPGWFPGTTATRVPLPELNGQVTVVPFDVVAAGDRWYADVELAPPTRSYHPFVRLAVARYQRDSLTGPAVPPLWLSPVVITERVPLLPDRHVVLTRTGGQVTITVDGVAPHPPNRLEAILETCDPGVDPAAVHLVLDNTVPGGPAVEPGVPAWRPVEGARVVRTPAGAIPPLPLAATPGPLRIRIRETEDLPGSADGGPPDLVRRNVFVDTIILPAAWRPA</sequence>
<evidence type="ECO:0000313" key="1">
    <source>
        <dbReference type="EMBL" id="WIM92898.1"/>
    </source>
</evidence>
<reference evidence="1 2" key="1">
    <citation type="submission" date="2023-06" db="EMBL/GenBank/DDBJ databases">
        <authorList>
            <person name="Yushchuk O."/>
            <person name="Binda E."/>
            <person name="Ruckert-Reed C."/>
            <person name="Fedorenko V."/>
            <person name="Kalinowski J."/>
            <person name="Marinelli F."/>
        </authorList>
    </citation>
    <scope>NUCLEOTIDE SEQUENCE [LARGE SCALE GENOMIC DNA]</scope>
    <source>
        <strain evidence="1 2">NRRL 3884</strain>
    </source>
</reference>
<keyword evidence="2" id="KW-1185">Reference proteome</keyword>
<gene>
    <name evidence="1" type="ORF">ACTOB_004856</name>
</gene>
<evidence type="ECO:0008006" key="3">
    <source>
        <dbReference type="Google" id="ProtNLM"/>
    </source>
</evidence>
<name>A0ABY8W784_9ACTN</name>
<protein>
    <recommendedName>
        <fullName evidence="3">Baseplate protein J-like domain-containing protein</fullName>
    </recommendedName>
</protein>
<proteinExistence type="predicted"/>
<organism evidence="1 2">
    <name type="scientific">Actinoplanes oblitus</name>
    <dbReference type="NCBI Taxonomy" id="3040509"/>
    <lineage>
        <taxon>Bacteria</taxon>
        <taxon>Bacillati</taxon>
        <taxon>Actinomycetota</taxon>
        <taxon>Actinomycetes</taxon>
        <taxon>Micromonosporales</taxon>
        <taxon>Micromonosporaceae</taxon>
        <taxon>Actinoplanes</taxon>
    </lineage>
</organism>
<dbReference type="Proteomes" id="UP001240150">
    <property type="component" value="Chromosome"/>
</dbReference>
<evidence type="ECO:0000313" key="2">
    <source>
        <dbReference type="Proteomes" id="UP001240150"/>
    </source>
</evidence>
<dbReference type="EMBL" id="CP126980">
    <property type="protein sequence ID" value="WIM92898.1"/>
    <property type="molecule type" value="Genomic_DNA"/>
</dbReference>
<dbReference type="RefSeq" id="WP_284914105.1">
    <property type="nucleotide sequence ID" value="NZ_CP126980.1"/>
</dbReference>
<accession>A0ABY8W784</accession>